<dbReference type="GO" id="GO:0051536">
    <property type="term" value="F:iron-sulfur cluster binding"/>
    <property type="evidence" value="ECO:0007669"/>
    <property type="project" value="InterPro"/>
</dbReference>
<dbReference type="InterPro" id="IPR041414">
    <property type="entry name" value="Raco-like_middle"/>
</dbReference>
<dbReference type="Pfam" id="PF14574">
    <property type="entry name" value="RACo_C_ter"/>
    <property type="match status" value="1"/>
</dbReference>
<dbReference type="InterPro" id="IPR027980">
    <property type="entry name" value="RACo_C"/>
</dbReference>
<dbReference type="Pfam" id="PF17651">
    <property type="entry name" value="Raco_middle"/>
    <property type="match status" value="1"/>
</dbReference>
<reference evidence="2 3" key="1">
    <citation type="submission" date="2019-08" db="EMBL/GenBank/DDBJ databases">
        <title>In-depth cultivation of the pig gut microbiome towards novel bacterial diversity and tailored functional studies.</title>
        <authorList>
            <person name="Wylensek D."/>
            <person name="Hitch T.C.A."/>
            <person name="Clavel T."/>
        </authorList>
    </citation>
    <scope>NUCLEOTIDE SEQUENCE [LARGE SCALE GENOMIC DNA]</scope>
    <source>
        <strain evidence="2 3">BL-389-WT-3D</strain>
    </source>
</reference>
<dbReference type="InterPro" id="IPR001041">
    <property type="entry name" value="2Fe-2S_ferredoxin-type"/>
</dbReference>
<sequence length="533" mass="57843">MASVTVKQSGKKISCKEGDNLLKVLLAEGIFVDNPCNGKGICGKCKVRILSGQVSAASETEMDQLSAGEREQGIRLSCMAEVLGDVEVELLKKERKHKVLTKGYVPEFVMDAYEDGYGIAIDIGTTTVVTALIELRTGEELADASMINAQKHYGLDVLTRITYEYENPETGIGELKDAIVQSINAMITEVCLEASVDKEEIREIHVAANCTMTHMLLGVDARSIGRAPYKPAFKEARELAASEIGIQAGKDTRLYCLPQVSGYIGADIVAGAYVCQLQKEPGNVLFIDIGTNGEIVLASHGRLLCCSCAAGPALEGMNISSGMRAAEGAVEDVRITEKGIELATIDNQEPAGICGSGILAVVKELLRTGIVKKTGAFIKKDRLPESDYRYLMIQMNGAKREFVLHENPRLLVTQGDVRQVQLAKGAILSGFVALLNKAGISMKDLDKVLIAGQFGAHLPAESLTGTGILPKEVEDKLIYVGNSSKTGAYMTLMSSKARHEVEELARRMEYMELAETENYERIFTESMIFPEYP</sequence>
<dbReference type="InterPro" id="IPR043129">
    <property type="entry name" value="ATPase_NBD"/>
</dbReference>
<accession>A0A844F5X9</accession>
<dbReference type="PANTHER" id="PTHR42895">
    <property type="entry name" value="IRON-SULFUR CLUSTER-BINDING PROTEIN-RELATED"/>
    <property type="match status" value="1"/>
</dbReference>
<proteinExistence type="predicted"/>
<dbReference type="InterPro" id="IPR042259">
    <property type="entry name" value="Raco-like_middle_sf"/>
</dbReference>
<dbReference type="Gene3D" id="3.10.20.30">
    <property type="match status" value="1"/>
</dbReference>
<evidence type="ECO:0000259" key="1">
    <source>
        <dbReference type="PROSITE" id="PS51085"/>
    </source>
</evidence>
<dbReference type="AlphaFoldDB" id="A0A844F5X9"/>
<dbReference type="EMBL" id="VUMB01000011">
    <property type="protein sequence ID" value="MSS40086.1"/>
    <property type="molecule type" value="Genomic_DNA"/>
</dbReference>
<evidence type="ECO:0000313" key="3">
    <source>
        <dbReference type="Proteomes" id="UP000462363"/>
    </source>
</evidence>
<organism evidence="2 3">
    <name type="scientific">Clostridium scindens (strain JCM 10418 / VPI 12708)</name>
    <dbReference type="NCBI Taxonomy" id="29347"/>
    <lineage>
        <taxon>Bacteria</taxon>
        <taxon>Bacillati</taxon>
        <taxon>Bacillota</taxon>
        <taxon>Clostridia</taxon>
        <taxon>Lachnospirales</taxon>
        <taxon>Lachnospiraceae</taxon>
    </lineage>
</organism>
<protein>
    <submittedName>
        <fullName evidence="2">DUF4445 domain-containing protein</fullName>
    </submittedName>
</protein>
<dbReference type="InterPro" id="IPR012675">
    <property type="entry name" value="Beta-grasp_dom_sf"/>
</dbReference>
<feature type="domain" description="2Fe-2S ferredoxin-type" evidence="1">
    <location>
        <begin position="2"/>
        <end position="94"/>
    </location>
</feature>
<dbReference type="InterPro" id="IPR052911">
    <property type="entry name" value="Corrinoid_activation_enz"/>
</dbReference>
<dbReference type="PANTHER" id="PTHR42895:SF2">
    <property type="entry name" value="IRON-SULFUR CLUSTER PROTEIN"/>
    <property type="match status" value="1"/>
</dbReference>
<dbReference type="SUPFAM" id="SSF53067">
    <property type="entry name" value="Actin-like ATPase domain"/>
    <property type="match status" value="1"/>
</dbReference>
<dbReference type="Proteomes" id="UP000462363">
    <property type="component" value="Unassembled WGS sequence"/>
</dbReference>
<name>A0A844F5X9_CLOSV</name>
<dbReference type="InterPro" id="IPR036010">
    <property type="entry name" value="2Fe-2S_ferredoxin-like_sf"/>
</dbReference>
<dbReference type="SUPFAM" id="SSF54292">
    <property type="entry name" value="2Fe-2S ferredoxin-like"/>
    <property type="match status" value="1"/>
</dbReference>
<dbReference type="Gene3D" id="3.30.420.480">
    <property type="entry name" value="Domain of unknown function (DUF4445)"/>
    <property type="match status" value="1"/>
</dbReference>
<evidence type="ECO:0000313" key="2">
    <source>
        <dbReference type="EMBL" id="MSS40086.1"/>
    </source>
</evidence>
<dbReference type="RefSeq" id="WP_004607237.1">
    <property type="nucleotide sequence ID" value="NZ_AP024846.1"/>
</dbReference>
<dbReference type="Pfam" id="PF00111">
    <property type="entry name" value="Fer2"/>
    <property type="match status" value="1"/>
</dbReference>
<dbReference type="PROSITE" id="PS51085">
    <property type="entry name" value="2FE2S_FER_2"/>
    <property type="match status" value="1"/>
</dbReference>
<comment type="caution">
    <text evidence="2">The sequence shown here is derived from an EMBL/GenBank/DDBJ whole genome shotgun (WGS) entry which is preliminary data.</text>
</comment>
<gene>
    <name evidence="2" type="ORF">FYJ37_06910</name>
</gene>
<dbReference type="CDD" id="cd00207">
    <property type="entry name" value="fer2"/>
    <property type="match status" value="1"/>
</dbReference>
<dbReference type="GeneID" id="62694708"/>